<organism evidence="2 3">
    <name type="scientific">Sphingomonas bisphenolicum</name>
    <dbReference type="NCBI Taxonomy" id="296544"/>
    <lineage>
        <taxon>Bacteria</taxon>
        <taxon>Pseudomonadati</taxon>
        <taxon>Pseudomonadota</taxon>
        <taxon>Alphaproteobacteria</taxon>
        <taxon>Sphingomonadales</taxon>
        <taxon>Sphingomonadaceae</taxon>
        <taxon>Sphingomonas</taxon>
    </lineage>
</organism>
<evidence type="ECO:0000313" key="2">
    <source>
        <dbReference type="EMBL" id="BBF68033.1"/>
    </source>
</evidence>
<feature type="chain" id="PRO_5047512988" description="DUF11 domain-containing protein" evidence="1">
    <location>
        <begin position="25"/>
        <end position="374"/>
    </location>
</feature>
<dbReference type="EMBL" id="AP018817">
    <property type="protein sequence ID" value="BBF68033.1"/>
    <property type="molecule type" value="Genomic_DNA"/>
</dbReference>
<keyword evidence="1" id="KW-0732">Signal</keyword>
<dbReference type="RefSeq" id="WP_261935608.1">
    <property type="nucleotide sequence ID" value="NZ_AP018817.1"/>
</dbReference>
<keyword evidence="3" id="KW-1185">Reference proteome</keyword>
<sequence>MISRSLRLMLLSGAAIAATGTAHAQSASTATTAGTEVANTATVTYTVNGASQTTTSNTAKFVVDRKVDFTVITDQTGATQVNLSQQAAVTKFKVTNHTNGIQDFWLDPDQTTLSVGILTGTDDFDISSMKVYVDSNNNGVYDVDVDTQTYIDELAPEASVAVFIVGNIPATVGIHEAQVSLHVIAAAGGTSGTKGALLVATDLNLGNADNVVDIVFADDDSDGTLNLGDVARNGQGRAYAAYVIGTQNVALTVTKSALILSDGVNTLNPKALPGATVQYCLLVHNGTALTGANGVALTDIVPSNTTYVPGSISVGLPGGTCVLAGTTEDDDADDAAETDGYTANYNSGTQTVTANVGTVAGLGSVAVAFKVTIN</sequence>
<dbReference type="InterPro" id="IPR047589">
    <property type="entry name" value="DUF11_rpt"/>
</dbReference>
<dbReference type="NCBIfam" id="TIGR01451">
    <property type="entry name" value="B_ant_repeat"/>
    <property type="match status" value="1"/>
</dbReference>
<evidence type="ECO:0000313" key="3">
    <source>
        <dbReference type="Proteomes" id="UP001059971"/>
    </source>
</evidence>
<evidence type="ECO:0000256" key="1">
    <source>
        <dbReference type="SAM" id="SignalP"/>
    </source>
</evidence>
<name>A0ABM7G0I4_9SPHN</name>
<accession>A0ABM7G0I4</accession>
<dbReference type="Proteomes" id="UP001059971">
    <property type="component" value="Chromosome 1"/>
</dbReference>
<evidence type="ECO:0008006" key="4">
    <source>
        <dbReference type="Google" id="ProtNLM"/>
    </source>
</evidence>
<feature type="signal peptide" evidence="1">
    <location>
        <begin position="1"/>
        <end position="24"/>
    </location>
</feature>
<gene>
    <name evidence="2" type="ORF">SBA_ch1_02330</name>
</gene>
<protein>
    <recommendedName>
        <fullName evidence="4">DUF11 domain-containing protein</fullName>
    </recommendedName>
</protein>
<proteinExistence type="predicted"/>
<reference evidence="2" key="1">
    <citation type="submission" date="2018-07" db="EMBL/GenBank/DDBJ databases">
        <title>Complete genome sequence of Sphingomonas bisphenolicum strain AO1, a bisphenol A degradative bacterium isolated from Japanese farm field.</title>
        <authorList>
            <person name="Murakami M."/>
            <person name="Koh M."/>
            <person name="Koba S."/>
            <person name="Matsumura Y."/>
        </authorList>
    </citation>
    <scope>NUCLEOTIDE SEQUENCE</scope>
    <source>
        <strain evidence="2">AO1</strain>
    </source>
</reference>